<feature type="domain" description="N-acetyltransferase" evidence="3">
    <location>
        <begin position="10"/>
        <end position="161"/>
    </location>
</feature>
<dbReference type="InterPro" id="IPR050832">
    <property type="entry name" value="Bact_Acetyltransf"/>
</dbReference>
<gene>
    <name evidence="4" type="ORF">SAMN06272737_10155</name>
</gene>
<dbReference type="Proteomes" id="UP000198403">
    <property type="component" value="Unassembled WGS sequence"/>
</dbReference>
<keyword evidence="2" id="KW-0012">Acyltransferase</keyword>
<keyword evidence="5" id="KW-1185">Reference proteome</keyword>
<dbReference type="Gene3D" id="3.40.630.30">
    <property type="match status" value="1"/>
</dbReference>
<dbReference type="InterPro" id="IPR016181">
    <property type="entry name" value="Acyl_CoA_acyltransferase"/>
</dbReference>
<dbReference type="GO" id="GO:0016747">
    <property type="term" value="F:acyltransferase activity, transferring groups other than amino-acyl groups"/>
    <property type="evidence" value="ECO:0007669"/>
    <property type="project" value="InterPro"/>
</dbReference>
<keyword evidence="1" id="KW-0808">Transferase</keyword>
<evidence type="ECO:0000256" key="2">
    <source>
        <dbReference type="ARBA" id="ARBA00023315"/>
    </source>
</evidence>
<proteinExistence type="predicted"/>
<name>A0A238UPG8_9ACTN</name>
<accession>A0A238UPG8</accession>
<keyword evidence="4" id="KW-0687">Ribonucleoprotein</keyword>
<evidence type="ECO:0000313" key="4">
    <source>
        <dbReference type="EMBL" id="SNR23169.1"/>
    </source>
</evidence>
<dbReference type="PANTHER" id="PTHR43877:SF2">
    <property type="entry name" value="AMINOALKYLPHOSPHONATE N-ACETYLTRANSFERASE-RELATED"/>
    <property type="match status" value="1"/>
</dbReference>
<dbReference type="SUPFAM" id="SSF55729">
    <property type="entry name" value="Acyl-CoA N-acyltransferases (Nat)"/>
    <property type="match status" value="1"/>
</dbReference>
<dbReference type="InterPro" id="IPR000182">
    <property type="entry name" value="GNAT_dom"/>
</dbReference>
<dbReference type="AlphaFoldDB" id="A0A238UPG8"/>
<organism evidence="4 5">
    <name type="scientific">Blastococcus mobilis</name>
    <dbReference type="NCBI Taxonomy" id="1938746"/>
    <lineage>
        <taxon>Bacteria</taxon>
        <taxon>Bacillati</taxon>
        <taxon>Actinomycetota</taxon>
        <taxon>Actinomycetes</taxon>
        <taxon>Geodermatophilales</taxon>
        <taxon>Geodermatophilaceae</taxon>
        <taxon>Blastococcus</taxon>
    </lineage>
</organism>
<sequence>MTLTVDGTPIELRRATAADLPALVGLLADDPLGATRESADGDLSPYRRAFALLDADPAHLLVTAVDGDALVGTLQLTFLPGLARRGALRGQIEAVRVAAGARGHGLGAAMIGWAVEEARRRGCGLVQLTTDKSRADAHRFYEELGFVASHEGMKLQLAGSS</sequence>
<reference evidence="4 5" key="1">
    <citation type="submission" date="2017-06" db="EMBL/GenBank/DDBJ databases">
        <authorList>
            <person name="Kim H.J."/>
            <person name="Triplett B.A."/>
        </authorList>
    </citation>
    <scope>NUCLEOTIDE SEQUENCE [LARGE SCALE GENOMIC DNA]</scope>
    <source>
        <strain evidence="4 5">DSM 44272</strain>
    </source>
</reference>
<dbReference type="PANTHER" id="PTHR43877">
    <property type="entry name" value="AMINOALKYLPHOSPHONATE N-ACETYLTRANSFERASE-RELATED-RELATED"/>
    <property type="match status" value="1"/>
</dbReference>
<dbReference type="Pfam" id="PF00583">
    <property type="entry name" value="Acetyltransf_1"/>
    <property type="match status" value="1"/>
</dbReference>
<protein>
    <submittedName>
        <fullName evidence="4">Ribosomal protein S18 acetylase RimI</fullName>
    </submittedName>
</protein>
<keyword evidence="4" id="KW-0689">Ribosomal protein</keyword>
<dbReference type="GO" id="GO:0005840">
    <property type="term" value="C:ribosome"/>
    <property type="evidence" value="ECO:0007669"/>
    <property type="project" value="UniProtKB-KW"/>
</dbReference>
<dbReference type="PROSITE" id="PS51186">
    <property type="entry name" value="GNAT"/>
    <property type="match status" value="1"/>
</dbReference>
<dbReference type="EMBL" id="FZNO01000001">
    <property type="protein sequence ID" value="SNR23169.1"/>
    <property type="molecule type" value="Genomic_DNA"/>
</dbReference>
<evidence type="ECO:0000313" key="5">
    <source>
        <dbReference type="Proteomes" id="UP000198403"/>
    </source>
</evidence>
<evidence type="ECO:0000256" key="1">
    <source>
        <dbReference type="ARBA" id="ARBA00022679"/>
    </source>
</evidence>
<evidence type="ECO:0000259" key="3">
    <source>
        <dbReference type="PROSITE" id="PS51186"/>
    </source>
</evidence>
<dbReference type="CDD" id="cd04301">
    <property type="entry name" value="NAT_SF"/>
    <property type="match status" value="1"/>
</dbReference>